<dbReference type="Proteomes" id="UP001212152">
    <property type="component" value="Unassembled WGS sequence"/>
</dbReference>
<proteinExistence type="predicted"/>
<feature type="region of interest" description="Disordered" evidence="1">
    <location>
        <begin position="97"/>
        <end position="133"/>
    </location>
</feature>
<reference evidence="2" key="1">
    <citation type="submission" date="2020-05" db="EMBL/GenBank/DDBJ databases">
        <title>Phylogenomic resolution of chytrid fungi.</title>
        <authorList>
            <person name="Stajich J.E."/>
            <person name="Amses K."/>
            <person name="Simmons R."/>
            <person name="Seto K."/>
            <person name="Myers J."/>
            <person name="Bonds A."/>
            <person name="Quandt C.A."/>
            <person name="Barry K."/>
            <person name="Liu P."/>
            <person name="Grigoriev I."/>
            <person name="Longcore J.E."/>
            <person name="James T.Y."/>
        </authorList>
    </citation>
    <scope>NUCLEOTIDE SEQUENCE</scope>
    <source>
        <strain evidence="2">JEL0379</strain>
    </source>
</reference>
<organism evidence="2 3">
    <name type="scientific">Geranomyces variabilis</name>
    <dbReference type="NCBI Taxonomy" id="109894"/>
    <lineage>
        <taxon>Eukaryota</taxon>
        <taxon>Fungi</taxon>
        <taxon>Fungi incertae sedis</taxon>
        <taxon>Chytridiomycota</taxon>
        <taxon>Chytridiomycota incertae sedis</taxon>
        <taxon>Chytridiomycetes</taxon>
        <taxon>Spizellomycetales</taxon>
        <taxon>Powellomycetaceae</taxon>
        <taxon>Geranomyces</taxon>
    </lineage>
</organism>
<dbReference type="EMBL" id="JADGJQ010000089">
    <property type="protein sequence ID" value="KAJ3170973.1"/>
    <property type="molecule type" value="Genomic_DNA"/>
</dbReference>
<sequence>MDLATEQLIISLELQDLAELSIFRKGKQRCREEDAIDPFEEYRSELLATRDSLCLAASLQTAILTDATAIAELSSQNVQAEEDRRLALDLSAREAAGRAGAANAAETARAAHNEMMSRARPFKNPKAKRNIEQ</sequence>
<keyword evidence="3" id="KW-1185">Reference proteome</keyword>
<evidence type="ECO:0000313" key="3">
    <source>
        <dbReference type="Proteomes" id="UP001212152"/>
    </source>
</evidence>
<accession>A0AAD5TD62</accession>
<gene>
    <name evidence="2" type="ORF">HDU87_008448</name>
</gene>
<dbReference type="AlphaFoldDB" id="A0AAD5TD62"/>
<comment type="caution">
    <text evidence="2">The sequence shown here is derived from an EMBL/GenBank/DDBJ whole genome shotgun (WGS) entry which is preliminary data.</text>
</comment>
<feature type="compositionally biased region" description="Low complexity" evidence="1">
    <location>
        <begin position="97"/>
        <end position="108"/>
    </location>
</feature>
<protein>
    <submittedName>
        <fullName evidence="2">Uncharacterized protein</fullName>
    </submittedName>
</protein>
<evidence type="ECO:0000256" key="1">
    <source>
        <dbReference type="SAM" id="MobiDB-lite"/>
    </source>
</evidence>
<evidence type="ECO:0000313" key="2">
    <source>
        <dbReference type="EMBL" id="KAJ3170973.1"/>
    </source>
</evidence>
<name>A0AAD5TD62_9FUNG</name>
<feature type="compositionally biased region" description="Basic residues" evidence="1">
    <location>
        <begin position="120"/>
        <end position="133"/>
    </location>
</feature>